<accession>A0A8H7DVM9</accession>
<dbReference type="RefSeq" id="XP_036633642.1">
    <property type="nucleotide sequence ID" value="XM_036775140.1"/>
</dbReference>
<evidence type="ECO:0000259" key="4">
    <source>
        <dbReference type="PROSITE" id="PS50850"/>
    </source>
</evidence>
<dbReference type="OrthoDB" id="2105912at2759"/>
<dbReference type="Pfam" id="PF07690">
    <property type="entry name" value="MFS_1"/>
    <property type="match status" value="1"/>
</dbReference>
<feature type="transmembrane region" description="Helical" evidence="3">
    <location>
        <begin position="272"/>
        <end position="291"/>
    </location>
</feature>
<keyword evidence="3" id="KW-0472">Membrane</keyword>
<evidence type="ECO:0000256" key="1">
    <source>
        <dbReference type="ARBA" id="ARBA00004141"/>
    </source>
</evidence>
<feature type="transmembrane region" description="Helical" evidence="3">
    <location>
        <begin position="106"/>
        <end position="123"/>
    </location>
</feature>
<keyword evidence="3" id="KW-1133">Transmembrane helix</keyword>
<proteinExistence type="predicted"/>
<dbReference type="GeneID" id="59375394"/>
<evidence type="ECO:0000313" key="6">
    <source>
        <dbReference type="Proteomes" id="UP000623687"/>
    </source>
</evidence>
<gene>
    <name evidence="5" type="ORF">PC9H_005576</name>
</gene>
<dbReference type="SUPFAM" id="SSF103473">
    <property type="entry name" value="MFS general substrate transporter"/>
    <property type="match status" value="1"/>
</dbReference>
<dbReference type="Gene3D" id="1.20.1250.20">
    <property type="entry name" value="MFS general substrate transporter like domains"/>
    <property type="match status" value="2"/>
</dbReference>
<feature type="transmembrane region" description="Helical" evidence="3">
    <location>
        <begin position="241"/>
        <end position="260"/>
    </location>
</feature>
<feature type="transmembrane region" description="Helical" evidence="3">
    <location>
        <begin position="77"/>
        <end position="94"/>
    </location>
</feature>
<sequence>MATTEDRRKPKVFTHDFGILPIPKQLRYDPNKPFHFGVALNLAFGFASTFTVANLYYCQPLLIELSKAFNVSYSEASNIPTLVQAGYACGIVFISPLGDLVRRRQLIIVLVLISASLSIGLAVTSNLAVFEALCFLIGVVTVTPQILLPLAADLAPPNRRAAAISMVLSGLLFGVLIARVLAGVIGQFTTYRVVYYMAIGVQYFVMVGCYFFLPDYPAKNDHLTYWDILWTMGKFACTEPLLIQACLINIAGSACFSSYWVTLTFLLGGPPYNYSTLVIGLFGLIGMWGVAMGPLVGRLIDRLVPWYATLAALLALICVQSIQVGAGGIHVAAVIVTCLGLDLFRQMQQVSLSTAIFGILPEARARLNAVFILSLFLGQVMGTAVGTKVFIEHGWRPAAALNLAWYGWQLFVLLLRGPHCLRHTWFGYEGGLESRKSVVEARTRNDEEAVSTVVGNGDEKRASDDVAEAEKNSVERRDVKGVDAPNDTTSDKAVKTLGNAEKKD</sequence>
<dbReference type="Proteomes" id="UP000623687">
    <property type="component" value="Unassembled WGS sequence"/>
</dbReference>
<dbReference type="InterPro" id="IPR020846">
    <property type="entry name" value="MFS_dom"/>
</dbReference>
<name>A0A8H7DVM9_PLEOS</name>
<comment type="caution">
    <text evidence="5">The sequence shown here is derived from an EMBL/GenBank/DDBJ whole genome shotgun (WGS) entry which is preliminary data.</text>
</comment>
<feature type="transmembrane region" description="Helical" evidence="3">
    <location>
        <begin position="129"/>
        <end position="150"/>
    </location>
</feature>
<feature type="transmembrane region" description="Helical" evidence="3">
    <location>
        <begin position="193"/>
        <end position="213"/>
    </location>
</feature>
<dbReference type="GO" id="GO:0016020">
    <property type="term" value="C:membrane"/>
    <property type="evidence" value="ECO:0007669"/>
    <property type="project" value="UniProtKB-SubCell"/>
</dbReference>
<dbReference type="PANTHER" id="PTHR42910:SF1">
    <property type="entry name" value="MAJOR FACILITATOR SUPERFAMILY (MFS) PROFILE DOMAIN-CONTAINING PROTEIN"/>
    <property type="match status" value="1"/>
</dbReference>
<dbReference type="CDD" id="cd17324">
    <property type="entry name" value="MFS_NepI_like"/>
    <property type="match status" value="1"/>
</dbReference>
<feature type="compositionally biased region" description="Basic and acidic residues" evidence="2">
    <location>
        <begin position="489"/>
        <end position="504"/>
    </location>
</feature>
<protein>
    <recommendedName>
        <fullName evidence="4">Major facilitator superfamily (MFS) profile domain-containing protein</fullName>
    </recommendedName>
</protein>
<feature type="compositionally biased region" description="Basic and acidic residues" evidence="2">
    <location>
        <begin position="457"/>
        <end position="481"/>
    </location>
</feature>
<feature type="transmembrane region" description="Helical" evidence="3">
    <location>
        <begin position="34"/>
        <end position="57"/>
    </location>
</feature>
<keyword evidence="6" id="KW-1185">Reference proteome</keyword>
<evidence type="ECO:0000256" key="3">
    <source>
        <dbReference type="SAM" id="Phobius"/>
    </source>
</evidence>
<evidence type="ECO:0000256" key="2">
    <source>
        <dbReference type="SAM" id="MobiDB-lite"/>
    </source>
</evidence>
<feature type="domain" description="Major facilitator superfamily (MFS) profile" evidence="4">
    <location>
        <begin position="38"/>
        <end position="421"/>
    </location>
</feature>
<dbReference type="PROSITE" id="PS50850">
    <property type="entry name" value="MFS"/>
    <property type="match status" value="1"/>
</dbReference>
<dbReference type="GO" id="GO:0022857">
    <property type="term" value="F:transmembrane transporter activity"/>
    <property type="evidence" value="ECO:0007669"/>
    <property type="project" value="InterPro"/>
</dbReference>
<dbReference type="InterPro" id="IPR011701">
    <property type="entry name" value="MFS"/>
</dbReference>
<dbReference type="VEuPathDB" id="FungiDB:PC9H_005576"/>
<dbReference type="InterPro" id="IPR036259">
    <property type="entry name" value="MFS_trans_sf"/>
</dbReference>
<reference evidence="5" key="1">
    <citation type="submission" date="2019-07" db="EMBL/GenBank/DDBJ databases">
        <authorList>
            <person name="Palmer J.M."/>
        </authorList>
    </citation>
    <scope>NUCLEOTIDE SEQUENCE</scope>
    <source>
        <strain evidence="5">PC9</strain>
    </source>
</reference>
<feature type="transmembrane region" description="Helical" evidence="3">
    <location>
        <begin position="162"/>
        <end position="181"/>
    </location>
</feature>
<dbReference type="PANTHER" id="PTHR42910">
    <property type="entry name" value="TRANSPORTER SCO4007-RELATED"/>
    <property type="match status" value="1"/>
</dbReference>
<dbReference type="AlphaFoldDB" id="A0A8H7DVM9"/>
<comment type="subcellular location">
    <subcellularLocation>
        <location evidence="1">Membrane</location>
        <topology evidence="1">Multi-pass membrane protein</topology>
    </subcellularLocation>
</comment>
<evidence type="ECO:0000313" key="5">
    <source>
        <dbReference type="EMBL" id="KAF7433615.1"/>
    </source>
</evidence>
<dbReference type="EMBL" id="JACETU010000003">
    <property type="protein sequence ID" value="KAF7433615.1"/>
    <property type="molecule type" value="Genomic_DNA"/>
</dbReference>
<feature type="region of interest" description="Disordered" evidence="2">
    <location>
        <begin position="448"/>
        <end position="504"/>
    </location>
</feature>
<keyword evidence="3" id="KW-0812">Transmembrane</keyword>
<organism evidence="5 6">
    <name type="scientific">Pleurotus ostreatus</name>
    <name type="common">Oyster mushroom</name>
    <name type="synonym">White-rot fungus</name>
    <dbReference type="NCBI Taxonomy" id="5322"/>
    <lineage>
        <taxon>Eukaryota</taxon>
        <taxon>Fungi</taxon>
        <taxon>Dikarya</taxon>
        <taxon>Basidiomycota</taxon>
        <taxon>Agaricomycotina</taxon>
        <taxon>Agaricomycetes</taxon>
        <taxon>Agaricomycetidae</taxon>
        <taxon>Agaricales</taxon>
        <taxon>Pleurotineae</taxon>
        <taxon>Pleurotaceae</taxon>
        <taxon>Pleurotus</taxon>
    </lineage>
</organism>